<evidence type="ECO:0000313" key="4">
    <source>
        <dbReference type="EMBL" id="PGH31082.1"/>
    </source>
</evidence>
<feature type="transmembrane region" description="Helical" evidence="2">
    <location>
        <begin position="118"/>
        <end position="140"/>
    </location>
</feature>
<keyword evidence="2" id="KW-0812">Transmembrane</keyword>
<evidence type="ECO:0000259" key="3">
    <source>
        <dbReference type="Pfam" id="PF24802"/>
    </source>
</evidence>
<dbReference type="Proteomes" id="UP000226031">
    <property type="component" value="Unassembled WGS sequence"/>
</dbReference>
<feature type="transmembrane region" description="Helical" evidence="2">
    <location>
        <begin position="160"/>
        <end position="178"/>
    </location>
</feature>
<keyword evidence="2" id="KW-0472">Membrane</keyword>
<evidence type="ECO:0000313" key="5">
    <source>
        <dbReference type="Proteomes" id="UP000226031"/>
    </source>
</evidence>
<sequence>MANGTEDDSSEDDWWPVGLQIVNASMLTISLYNAVELFVLIFVAFSAFKGLYFWSLLLSTLVGIVPYAIGSMLGFFLPLSSSPWICFVLVSIGWWTMTTGQSLTLYSRLHLVLRNPKVLRLVLFMIIANALILHLPSAIISFGYYSRDSLFEAYFTVEKVQMTVFSIQELIISTLYIWETIKLLRFSPEKGNRRIMCQLISINVIVTLMDIGLLAAVYADLFYFEPSLRVTIYSVKLKLEFAVLGQLVNLANSHSCGLDFTIGSNGFPDFVDPSRITTDITHAPRPTSTASTIVILDPHDEHPSGHGGHSETRRSWSGGTQTTPINTDTTSTLRGSSRPVSREKKAHSDNRESECPG</sequence>
<organism evidence="4 5">
    <name type="scientific">[Emmonsia] crescens</name>
    <dbReference type="NCBI Taxonomy" id="73230"/>
    <lineage>
        <taxon>Eukaryota</taxon>
        <taxon>Fungi</taxon>
        <taxon>Dikarya</taxon>
        <taxon>Ascomycota</taxon>
        <taxon>Pezizomycotina</taxon>
        <taxon>Eurotiomycetes</taxon>
        <taxon>Eurotiomycetidae</taxon>
        <taxon>Onygenales</taxon>
        <taxon>Ajellomycetaceae</taxon>
        <taxon>Emergomyces</taxon>
    </lineage>
</organism>
<accession>A0A2B7ZDJ0</accession>
<gene>
    <name evidence="4" type="ORF">GX50_06142</name>
</gene>
<dbReference type="PANTHER" id="PTHR37013:SF6">
    <property type="entry name" value="INTEGRAL MEMBRANE PROTEIN"/>
    <property type="match status" value="1"/>
</dbReference>
<keyword evidence="2" id="KW-1133">Transmembrane helix</keyword>
<dbReference type="PANTHER" id="PTHR37013">
    <property type="entry name" value="INTEGRAL MEMBRANE PROTEIN (AFU_ORTHOLOGUE AFUA_1G05950)-RELATED"/>
    <property type="match status" value="1"/>
</dbReference>
<protein>
    <recommendedName>
        <fullName evidence="3">DUF7703 domain-containing protein</fullName>
    </recommendedName>
</protein>
<proteinExistence type="predicted"/>
<dbReference type="AlphaFoldDB" id="A0A2B7ZDJ0"/>
<dbReference type="InterPro" id="IPR056120">
    <property type="entry name" value="DUF7703"/>
</dbReference>
<dbReference type="VEuPathDB" id="FungiDB:EMCG_00512"/>
<comment type="caution">
    <text evidence="4">The sequence shown here is derived from an EMBL/GenBank/DDBJ whole genome shotgun (WGS) entry which is preliminary data.</text>
</comment>
<feature type="compositionally biased region" description="Basic and acidic residues" evidence="1">
    <location>
        <begin position="340"/>
        <end position="357"/>
    </location>
</feature>
<name>A0A2B7ZDJ0_9EURO</name>
<feature type="compositionally biased region" description="Polar residues" evidence="1">
    <location>
        <begin position="315"/>
        <end position="339"/>
    </location>
</feature>
<dbReference type="Pfam" id="PF24802">
    <property type="entry name" value="DUF7703"/>
    <property type="match status" value="1"/>
</dbReference>
<feature type="region of interest" description="Disordered" evidence="1">
    <location>
        <begin position="297"/>
        <end position="357"/>
    </location>
</feature>
<evidence type="ECO:0000256" key="1">
    <source>
        <dbReference type="SAM" id="MobiDB-lite"/>
    </source>
</evidence>
<dbReference type="EMBL" id="PDND01000142">
    <property type="protein sequence ID" value="PGH31082.1"/>
    <property type="molecule type" value="Genomic_DNA"/>
</dbReference>
<feature type="transmembrane region" description="Helical" evidence="2">
    <location>
        <begin position="199"/>
        <end position="224"/>
    </location>
</feature>
<keyword evidence="5" id="KW-1185">Reference proteome</keyword>
<feature type="transmembrane region" description="Helical" evidence="2">
    <location>
        <begin position="75"/>
        <end position="97"/>
    </location>
</feature>
<feature type="transmembrane region" description="Helical" evidence="2">
    <location>
        <begin position="20"/>
        <end position="44"/>
    </location>
</feature>
<feature type="domain" description="DUF7703" evidence="3">
    <location>
        <begin position="26"/>
        <end position="256"/>
    </location>
</feature>
<feature type="transmembrane region" description="Helical" evidence="2">
    <location>
        <begin position="51"/>
        <end position="69"/>
    </location>
</feature>
<feature type="compositionally biased region" description="Basic and acidic residues" evidence="1">
    <location>
        <begin position="297"/>
        <end position="314"/>
    </location>
</feature>
<reference evidence="4 5" key="1">
    <citation type="submission" date="2017-10" db="EMBL/GenBank/DDBJ databases">
        <title>Comparative genomics in systemic dimorphic fungi from Ajellomycetaceae.</title>
        <authorList>
            <person name="Munoz J.F."/>
            <person name="Mcewen J.G."/>
            <person name="Clay O.K."/>
            <person name="Cuomo C.A."/>
        </authorList>
    </citation>
    <scope>NUCLEOTIDE SEQUENCE [LARGE SCALE GENOMIC DNA]</scope>
    <source>
        <strain evidence="4 5">UAMH4076</strain>
    </source>
</reference>
<evidence type="ECO:0000256" key="2">
    <source>
        <dbReference type="SAM" id="Phobius"/>
    </source>
</evidence>